<proteinExistence type="predicted"/>
<evidence type="ECO:0000256" key="1">
    <source>
        <dbReference type="SAM" id="Phobius"/>
    </source>
</evidence>
<organism evidence="2 3">
    <name type="scientific">Phaeosphaeria nodorum (strain SN15 / ATCC MYA-4574 / FGSC 10173)</name>
    <name type="common">Glume blotch fungus</name>
    <name type="synonym">Parastagonospora nodorum</name>
    <dbReference type="NCBI Taxonomy" id="321614"/>
    <lineage>
        <taxon>Eukaryota</taxon>
        <taxon>Fungi</taxon>
        <taxon>Dikarya</taxon>
        <taxon>Ascomycota</taxon>
        <taxon>Pezizomycotina</taxon>
        <taxon>Dothideomycetes</taxon>
        <taxon>Pleosporomycetidae</taxon>
        <taxon>Pleosporales</taxon>
        <taxon>Pleosporineae</taxon>
        <taxon>Phaeosphaeriaceae</taxon>
        <taxon>Parastagonospora</taxon>
    </lineage>
</organism>
<feature type="transmembrane region" description="Helical" evidence="1">
    <location>
        <begin position="7"/>
        <end position="24"/>
    </location>
</feature>
<reference evidence="3" key="1">
    <citation type="journal article" date="2007" name="Plant Cell">
        <title>Dothideomycete-plant interactions illuminated by genome sequencing and EST analysis of the wheat pathogen Stagonospora nodorum.</title>
        <authorList>
            <person name="Hane J.K."/>
            <person name="Lowe R.G."/>
            <person name="Solomon P.S."/>
            <person name="Tan K.C."/>
            <person name="Schoch C.L."/>
            <person name="Spatafora J.W."/>
            <person name="Crous P.W."/>
            <person name="Kodira C."/>
            <person name="Birren B.W."/>
            <person name="Galagan J.E."/>
            <person name="Torriani S.F."/>
            <person name="McDonald B.A."/>
            <person name="Oliver R.P."/>
        </authorList>
    </citation>
    <scope>NUCLEOTIDE SEQUENCE [LARGE SCALE GENOMIC DNA]</scope>
    <source>
        <strain evidence="3">SN15 / ATCC MYA-4574 / FGSC 10173</strain>
    </source>
</reference>
<name>Q0ULF6_PHANO</name>
<dbReference type="InParanoid" id="Q0ULF6"/>
<sequence>MSGKIELVLIFEKVIFHVLVYWQMLVRWNDGVSMHIRALQTAANTFKSQDRSRNK</sequence>
<evidence type="ECO:0000313" key="3">
    <source>
        <dbReference type="Proteomes" id="UP000001055"/>
    </source>
</evidence>
<keyword evidence="1" id="KW-0812">Transmembrane</keyword>
<gene>
    <name evidence="2" type="ORF">SNOG_07408</name>
</gene>
<keyword evidence="1" id="KW-0472">Membrane</keyword>
<dbReference type="Proteomes" id="UP000001055">
    <property type="component" value="Unassembled WGS sequence"/>
</dbReference>
<dbReference type="EMBL" id="CH445335">
    <property type="protein sequence ID" value="EAT84874.1"/>
    <property type="molecule type" value="Genomic_DNA"/>
</dbReference>
<keyword evidence="1" id="KW-1133">Transmembrane helix</keyword>
<dbReference type="RefSeq" id="XP_001797742.1">
    <property type="nucleotide sequence ID" value="XM_001797690.1"/>
</dbReference>
<dbReference type="GeneID" id="5974635"/>
<accession>Q0ULF6</accession>
<dbReference type="AlphaFoldDB" id="Q0ULF6"/>
<protein>
    <submittedName>
        <fullName evidence="2">Uncharacterized protein</fullName>
    </submittedName>
</protein>
<evidence type="ECO:0000313" key="2">
    <source>
        <dbReference type="EMBL" id="EAT84874.1"/>
    </source>
</evidence>
<dbReference type="KEGG" id="pno:SNOG_07408"/>